<dbReference type="Pfam" id="PF00379">
    <property type="entry name" value="Chitin_bind_4"/>
    <property type="match status" value="1"/>
</dbReference>
<name>A0AAD5Q061_9CRUS</name>
<keyword evidence="1 2" id="KW-0193">Cuticle</keyword>
<proteinExistence type="predicted"/>
<dbReference type="PROSITE" id="PS00233">
    <property type="entry name" value="CHIT_BIND_RR_1"/>
    <property type="match status" value="1"/>
</dbReference>
<dbReference type="AlphaFoldDB" id="A0AAD5Q061"/>
<keyword evidence="3" id="KW-0732">Signal</keyword>
<evidence type="ECO:0000313" key="4">
    <source>
        <dbReference type="EMBL" id="KAI9562799.1"/>
    </source>
</evidence>
<comment type="caution">
    <text evidence="4">The sequence shown here is derived from an EMBL/GenBank/DDBJ whole genome shotgun (WGS) entry which is preliminary data.</text>
</comment>
<dbReference type="InterPro" id="IPR031311">
    <property type="entry name" value="CHIT_BIND_RR_consensus"/>
</dbReference>
<keyword evidence="5" id="KW-1185">Reference proteome</keyword>
<accession>A0AAD5Q061</accession>
<dbReference type="Proteomes" id="UP000820818">
    <property type="component" value="Linkage Group LG2"/>
</dbReference>
<dbReference type="EMBL" id="WJBH02000002">
    <property type="protein sequence ID" value="KAI9562799.1"/>
    <property type="molecule type" value="Genomic_DNA"/>
</dbReference>
<evidence type="ECO:0000313" key="5">
    <source>
        <dbReference type="Proteomes" id="UP000820818"/>
    </source>
</evidence>
<evidence type="ECO:0000256" key="2">
    <source>
        <dbReference type="PROSITE-ProRule" id="PRU00497"/>
    </source>
</evidence>
<feature type="signal peptide" evidence="3">
    <location>
        <begin position="1"/>
        <end position="16"/>
    </location>
</feature>
<dbReference type="GO" id="GO:0042302">
    <property type="term" value="F:structural constituent of cuticle"/>
    <property type="evidence" value="ECO:0007669"/>
    <property type="project" value="UniProtKB-UniRule"/>
</dbReference>
<gene>
    <name evidence="4" type="ORF">GHT06_010254</name>
</gene>
<evidence type="ECO:0000256" key="3">
    <source>
        <dbReference type="SAM" id="SignalP"/>
    </source>
</evidence>
<dbReference type="PROSITE" id="PS51155">
    <property type="entry name" value="CHIT_BIND_RR_2"/>
    <property type="match status" value="1"/>
</dbReference>
<reference evidence="4 5" key="1">
    <citation type="submission" date="2022-05" db="EMBL/GenBank/DDBJ databases">
        <title>A multi-omics perspective on studying reproductive biology in Daphnia sinensis.</title>
        <authorList>
            <person name="Jia J."/>
        </authorList>
    </citation>
    <scope>NUCLEOTIDE SEQUENCE [LARGE SCALE GENOMIC DNA]</scope>
    <source>
        <strain evidence="4 5">WSL</strain>
    </source>
</reference>
<organism evidence="4 5">
    <name type="scientific">Daphnia sinensis</name>
    <dbReference type="NCBI Taxonomy" id="1820382"/>
    <lineage>
        <taxon>Eukaryota</taxon>
        <taxon>Metazoa</taxon>
        <taxon>Ecdysozoa</taxon>
        <taxon>Arthropoda</taxon>
        <taxon>Crustacea</taxon>
        <taxon>Branchiopoda</taxon>
        <taxon>Diplostraca</taxon>
        <taxon>Cladocera</taxon>
        <taxon>Anomopoda</taxon>
        <taxon>Daphniidae</taxon>
        <taxon>Daphnia</taxon>
        <taxon>Daphnia similis group</taxon>
    </lineage>
</organism>
<evidence type="ECO:0000256" key="1">
    <source>
        <dbReference type="ARBA" id="ARBA00022460"/>
    </source>
</evidence>
<protein>
    <submittedName>
        <fullName evidence="4">Uncharacterized protein</fullName>
    </submittedName>
</protein>
<feature type="chain" id="PRO_5042249329" evidence="3">
    <location>
        <begin position="17"/>
        <end position="206"/>
    </location>
</feature>
<sequence>MNIILMLISAVAMVASAPTQNTVINVDGPEGRHVQTGVPGKAVSGYFTSRDKDGVEYKTTYEADDKGFRATGSHLPVSPAISSAHLPTTLPVRYPTSAFPVYGFRYGPHYNLPFSYPIYPQDKYLAGDDSLSYDDMGFKRGENELPLSGEEMLALAQDAQIPLTAEEIAILTQRGPLMNMLMPLLLTGKINWLVSMMLNKIVPALI</sequence>
<dbReference type="InterPro" id="IPR000618">
    <property type="entry name" value="Insect_cuticle"/>
</dbReference>